<evidence type="ECO:0000313" key="2">
    <source>
        <dbReference type="EMBL" id="GGO33576.1"/>
    </source>
</evidence>
<dbReference type="EMBL" id="BMNG01000001">
    <property type="protein sequence ID" value="GGO33576.1"/>
    <property type="molecule type" value="Genomic_DNA"/>
</dbReference>
<dbReference type="InterPro" id="IPR036397">
    <property type="entry name" value="RNaseH_sf"/>
</dbReference>
<feature type="domain" description="Exonuclease" evidence="1">
    <location>
        <begin position="3"/>
        <end position="205"/>
    </location>
</feature>
<comment type="caution">
    <text evidence="2">The sequence shown here is derived from an EMBL/GenBank/DDBJ whole genome shotgun (WGS) entry which is preliminary data.</text>
</comment>
<dbReference type="PANTHER" id="PTHR23044">
    <property type="entry name" value="3'-5' EXONUCLEASE ERI1-RELATED"/>
    <property type="match status" value="1"/>
</dbReference>
<dbReference type="Pfam" id="PF00929">
    <property type="entry name" value="RNase_T"/>
    <property type="match status" value="1"/>
</dbReference>
<dbReference type="InterPro" id="IPR012337">
    <property type="entry name" value="RNaseH-like_sf"/>
</dbReference>
<dbReference type="SUPFAM" id="SSF53098">
    <property type="entry name" value="Ribonuclease H-like"/>
    <property type="match status" value="1"/>
</dbReference>
<accession>A0ABQ2LHD7</accession>
<gene>
    <name evidence="2" type="ORF">GCM10012286_01340</name>
</gene>
<protein>
    <recommendedName>
        <fullName evidence="1">Exonuclease domain-containing protein</fullName>
    </recommendedName>
</protein>
<evidence type="ECO:0000313" key="3">
    <source>
        <dbReference type="Proteomes" id="UP000656881"/>
    </source>
</evidence>
<evidence type="ECO:0000259" key="1">
    <source>
        <dbReference type="SMART" id="SM00479"/>
    </source>
</evidence>
<keyword evidence="3" id="KW-1185">Reference proteome</keyword>
<proteinExistence type="predicted"/>
<dbReference type="Proteomes" id="UP000656881">
    <property type="component" value="Unassembled WGS sequence"/>
</dbReference>
<reference evidence="3" key="1">
    <citation type="journal article" date="2019" name="Int. J. Syst. Evol. Microbiol.">
        <title>The Global Catalogue of Microorganisms (GCM) 10K type strain sequencing project: providing services to taxonomists for standard genome sequencing and annotation.</title>
        <authorList>
            <consortium name="The Broad Institute Genomics Platform"/>
            <consortium name="The Broad Institute Genome Sequencing Center for Infectious Disease"/>
            <person name="Wu L."/>
            <person name="Ma J."/>
        </authorList>
    </citation>
    <scope>NUCLEOTIDE SEQUENCE [LARGE SCALE GENOMIC DNA]</scope>
    <source>
        <strain evidence="3">CGMCC 4.7349</strain>
    </source>
</reference>
<name>A0ABQ2LHD7_9ACTN</name>
<dbReference type="Gene3D" id="3.30.420.10">
    <property type="entry name" value="Ribonuclease H-like superfamily/Ribonuclease H"/>
    <property type="match status" value="1"/>
</dbReference>
<dbReference type="PANTHER" id="PTHR23044:SF61">
    <property type="entry name" value="3'-5' EXORIBONUCLEASE 1-RELATED"/>
    <property type="match status" value="1"/>
</dbReference>
<sequence length="211" mass="22972">MTTFVVFDLEFTTWPDALEQNWSAPGQFREIVQIGALRLRAEAASDSSDSSDSSVYSVVEEYEALVRPLMNPRLSPYFTELTGIDQESVDREGLPPAEALTAFLAFCEGQSVLSYGNDMVVLGENLGWARARGDEIKSSFLSAGFLNVRPWLNTVAPATAPANVGRLWQVLGLPKPPVSGEEHSALFDCHSFAAALRHLRAAGAALPEAWL</sequence>
<dbReference type="SMART" id="SM00479">
    <property type="entry name" value="EXOIII"/>
    <property type="match status" value="1"/>
</dbReference>
<dbReference type="RefSeq" id="WP_189172432.1">
    <property type="nucleotide sequence ID" value="NZ_BMNG01000001.1"/>
</dbReference>
<dbReference type="InterPro" id="IPR051274">
    <property type="entry name" value="3-5_Exoribonuclease"/>
</dbReference>
<organism evidence="2 3">
    <name type="scientific">Streptomyces lasiicapitis</name>
    <dbReference type="NCBI Taxonomy" id="1923961"/>
    <lineage>
        <taxon>Bacteria</taxon>
        <taxon>Bacillati</taxon>
        <taxon>Actinomycetota</taxon>
        <taxon>Actinomycetes</taxon>
        <taxon>Kitasatosporales</taxon>
        <taxon>Streptomycetaceae</taxon>
        <taxon>Streptomyces</taxon>
    </lineage>
</organism>
<dbReference type="InterPro" id="IPR013520">
    <property type="entry name" value="Ribonucl_H"/>
</dbReference>